<dbReference type="UniPathway" id="UPA00164"/>
<dbReference type="PANTHER" id="PTHR45825">
    <property type="entry name" value="GRANULE-BOUND STARCH SYNTHASE 1, CHLOROPLASTIC/AMYLOPLASTIC"/>
    <property type="match status" value="1"/>
</dbReference>
<dbReference type="InterPro" id="IPR013534">
    <property type="entry name" value="Starch_synth_cat_dom"/>
</dbReference>
<evidence type="ECO:0000256" key="3">
    <source>
        <dbReference type="ARBA" id="ARBA00004964"/>
    </source>
</evidence>
<evidence type="ECO:0000256" key="6">
    <source>
        <dbReference type="ARBA" id="ARBA00022679"/>
    </source>
</evidence>
<dbReference type="PANTHER" id="PTHR45825:SF11">
    <property type="entry name" value="ALPHA AMYLASE DOMAIN-CONTAINING PROTEIN"/>
    <property type="match status" value="1"/>
</dbReference>
<protein>
    <recommendedName>
        <fullName evidence="8">Glycogen synthase</fullName>
        <ecNumber evidence="8">2.4.1.21</ecNumber>
    </recommendedName>
    <alternativeName>
        <fullName evidence="8">Starch [bacterial glycogen] synthase</fullName>
    </alternativeName>
</protein>
<dbReference type="OrthoDB" id="9808590at2"/>
<evidence type="ECO:0000256" key="1">
    <source>
        <dbReference type="ARBA" id="ARBA00001478"/>
    </source>
</evidence>
<keyword evidence="12" id="KW-1185">Reference proteome</keyword>
<evidence type="ECO:0000259" key="10">
    <source>
        <dbReference type="Pfam" id="PF08323"/>
    </source>
</evidence>
<comment type="function">
    <text evidence="2 8">Synthesizes alpha-1,4-glucan chains using ADP-glucose.</text>
</comment>
<dbReference type="Gene3D" id="3.40.50.2000">
    <property type="entry name" value="Glycogen Phosphorylase B"/>
    <property type="match status" value="2"/>
</dbReference>
<evidence type="ECO:0000256" key="5">
    <source>
        <dbReference type="ARBA" id="ARBA00022676"/>
    </source>
</evidence>
<sequence>MVVIHVSAECYPVAKVGGLGDVVGSLPKYQQAAGITSMVVVPYYDRQFARESSLEVIYQSEVPLGNKMLSFEVLKESTDKLGFPLHLIRIPDLLDRPDIYSYPDETEQFVAFQLAVLEWLLQFGEKPDIVHCHDHQAALIPFLMNHSFRYNRLTNIPTVLTIHNAQYQGWFGWDKYHYLPDVDPWKWGMLDWQGSINPLACGVKSCWAYTTVSPSYLEELKTNSNGLEELFILEEAKSKGIINGIDTNVWNPATDAMIPCNYHIDNVSKGKQENKRTICKDFGLSLSKPLVAFIGRLVHEKGADLLPEAISHLLTSLKGKVSVLVLGSGDPVIEEALAGLRNTYKKDYNVFIGYDEALSHVIYAGADFILMPSRVEPCGLNQLYALRYGTIPIVRSTGGLKDTVIDFSETDGYGVRFTEADPEAIAEAVTRATELCSNTPGIRLLRKRMMNLDFSWNRSADEYIDLYKSLNNLNI</sequence>
<dbReference type="GO" id="GO:0005978">
    <property type="term" value="P:glycogen biosynthetic process"/>
    <property type="evidence" value="ECO:0007669"/>
    <property type="project" value="UniProtKB-UniRule"/>
</dbReference>
<dbReference type="EMBL" id="QEAS01000001">
    <property type="protein sequence ID" value="PWG82529.1"/>
    <property type="molecule type" value="Genomic_DNA"/>
</dbReference>
<keyword evidence="5 8" id="KW-0328">Glycosyltransferase</keyword>
<dbReference type="SUPFAM" id="SSF53756">
    <property type="entry name" value="UDP-Glycosyltransferase/glycogen phosphorylase"/>
    <property type="match status" value="1"/>
</dbReference>
<dbReference type="GO" id="GO:0009011">
    <property type="term" value="F:alpha-1,4-glucan glucosyltransferase (ADP-glucose donor) activity"/>
    <property type="evidence" value="ECO:0007669"/>
    <property type="project" value="UniProtKB-UniRule"/>
</dbReference>
<dbReference type="EC" id="2.4.1.21" evidence="8"/>
<organism evidence="11 12">
    <name type="scientific">Pararcticibacter amylolyticus</name>
    <dbReference type="NCBI Taxonomy" id="2173175"/>
    <lineage>
        <taxon>Bacteria</taxon>
        <taxon>Pseudomonadati</taxon>
        <taxon>Bacteroidota</taxon>
        <taxon>Sphingobacteriia</taxon>
        <taxon>Sphingobacteriales</taxon>
        <taxon>Sphingobacteriaceae</taxon>
        <taxon>Pararcticibacter</taxon>
    </lineage>
</organism>
<feature type="binding site" evidence="8">
    <location>
        <position position="15"/>
    </location>
    <ligand>
        <name>ADP-alpha-D-glucose</name>
        <dbReference type="ChEBI" id="CHEBI:57498"/>
    </ligand>
</feature>
<evidence type="ECO:0000256" key="2">
    <source>
        <dbReference type="ARBA" id="ARBA00002764"/>
    </source>
</evidence>
<feature type="domain" description="Starch synthase catalytic" evidence="10">
    <location>
        <begin position="3"/>
        <end position="230"/>
    </location>
</feature>
<dbReference type="Pfam" id="PF08323">
    <property type="entry name" value="Glyco_transf_5"/>
    <property type="match status" value="1"/>
</dbReference>
<dbReference type="Proteomes" id="UP000245647">
    <property type="component" value="Unassembled WGS sequence"/>
</dbReference>
<evidence type="ECO:0000313" key="11">
    <source>
        <dbReference type="EMBL" id="PWG82529.1"/>
    </source>
</evidence>
<comment type="caution">
    <text evidence="11">The sequence shown here is derived from an EMBL/GenBank/DDBJ whole genome shotgun (WGS) entry which is preliminary data.</text>
</comment>
<dbReference type="HAMAP" id="MF_00484">
    <property type="entry name" value="Glycogen_synth"/>
    <property type="match status" value="1"/>
</dbReference>
<proteinExistence type="inferred from homology"/>
<evidence type="ECO:0000256" key="8">
    <source>
        <dbReference type="HAMAP-Rule" id="MF_00484"/>
    </source>
</evidence>
<reference evidence="11 12" key="1">
    <citation type="submission" date="2018-04" db="EMBL/GenBank/DDBJ databases">
        <title>Pedobacter chongqingensis sp. nov., isolated from a rottenly hemp rope.</title>
        <authorList>
            <person name="Cai Y."/>
        </authorList>
    </citation>
    <scope>NUCLEOTIDE SEQUENCE [LARGE SCALE GENOMIC DNA]</scope>
    <source>
        <strain evidence="11 12">FJ4-8</strain>
    </source>
</reference>
<dbReference type="NCBIfam" id="TIGR02095">
    <property type="entry name" value="glgA"/>
    <property type="match status" value="1"/>
</dbReference>
<evidence type="ECO:0000256" key="4">
    <source>
        <dbReference type="ARBA" id="ARBA00010281"/>
    </source>
</evidence>
<dbReference type="InterPro" id="IPR011835">
    <property type="entry name" value="GS/SS"/>
</dbReference>
<evidence type="ECO:0000259" key="9">
    <source>
        <dbReference type="Pfam" id="PF00534"/>
    </source>
</evidence>
<comment type="similarity">
    <text evidence="4 8">Belongs to the glycosyltransferase 1 family. Bacterial/plant glycogen synthase subfamily.</text>
</comment>
<evidence type="ECO:0000313" key="12">
    <source>
        <dbReference type="Proteomes" id="UP000245647"/>
    </source>
</evidence>
<dbReference type="InterPro" id="IPR001296">
    <property type="entry name" value="Glyco_trans_1"/>
</dbReference>
<dbReference type="RefSeq" id="WP_109413948.1">
    <property type="nucleotide sequence ID" value="NZ_QEAS01000001.1"/>
</dbReference>
<dbReference type="CDD" id="cd03791">
    <property type="entry name" value="GT5_Glycogen_synthase_DULL1-like"/>
    <property type="match status" value="1"/>
</dbReference>
<keyword evidence="7 8" id="KW-0320">Glycogen biosynthesis</keyword>
<name>A0A2U2PMX3_9SPHI</name>
<accession>A0A2U2PMX3</accession>
<feature type="domain" description="Glycosyl transferase family 1" evidence="9">
    <location>
        <begin position="279"/>
        <end position="433"/>
    </location>
</feature>
<dbReference type="Pfam" id="PF00534">
    <property type="entry name" value="Glycos_transf_1"/>
    <property type="match status" value="1"/>
</dbReference>
<keyword evidence="6 8" id="KW-0808">Transferase</keyword>
<comment type="catalytic activity">
    <reaction evidence="1 8">
        <text>[(1-&gt;4)-alpha-D-glucosyl](n) + ADP-alpha-D-glucose = [(1-&gt;4)-alpha-D-glucosyl](n+1) + ADP + H(+)</text>
        <dbReference type="Rhea" id="RHEA:18189"/>
        <dbReference type="Rhea" id="RHEA-COMP:9584"/>
        <dbReference type="Rhea" id="RHEA-COMP:9587"/>
        <dbReference type="ChEBI" id="CHEBI:15378"/>
        <dbReference type="ChEBI" id="CHEBI:15444"/>
        <dbReference type="ChEBI" id="CHEBI:57498"/>
        <dbReference type="ChEBI" id="CHEBI:456216"/>
        <dbReference type="EC" id="2.4.1.21"/>
    </reaction>
</comment>
<dbReference type="AlphaFoldDB" id="A0A2U2PMX3"/>
<comment type="pathway">
    <text evidence="3 8">Glycan biosynthesis; glycogen biosynthesis.</text>
</comment>
<dbReference type="GO" id="GO:0004373">
    <property type="term" value="F:alpha-1,4-glucan glucosyltransferase (UDP-glucose donor) activity"/>
    <property type="evidence" value="ECO:0007669"/>
    <property type="project" value="InterPro"/>
</dbReference>
<gene>
    <name evidence="8" type="primary">glgA</name>
    <name evidence="11" type="ORF">DDR33_01285</name>
</gene>
<evidence type="ECO:0000256" key="7">
    <source>
        <dbReference type="ARBA" id="ARBA00023056"/>
    </source>
</evidence>